<dbReference type="STRING" id="436907.A7TKH6"/>
<evidence type="ECO:0000256" key="3">
    <source>
        <dbReference type="ARBA" id="ARBA00008242"/>
    </source>
</evidence>
<dbReference type="PANTHER" id="PTHR12561">
    <property type="entry name" value="LIPOATE-PROTEIN LIGASE"/>
    <property type="match status" value="1"/>
</dbReference>
<accession>A7TKH6</accession>
<dbReference type="NCBIfam" id="TIGR00545">
    <property type="entry name" value="lipoyltrans"/>
    <property type="match status" value="1"/>
</dbReference>
<dbReference type="InParanoid" id="A7TKH6"/>
<evidence type="ECO:0000259" key="5">
    <source>
        <dbReference type="PROSITE" id="PS51733"/>
    </source>
</evidence>
<organism evidence="7">
    <name type="scientific">Vanderwaltozyma polyspora (strain ATCC 22028 / DSM 70294 / BCRC 21397 / CBS 2163 / NBRC 10782 / NRRL Y-8283 / UCD 57-17)</name>
    <name type="common">Kluyveromyces polysporus</name>
    <dbReference type="NCBI Taxonomy" id="436907"/>
    <lineage>
        <taxon>Eukaryota</taxon>
        <taxon>Fungi</taxon>
        <taxon>Dikarya</taxon>
        <taxon>Ascomycota</taxon>
        <taxon>Saccharomycotina</taxon>
        <taxon>Saccharomycetes</taxon>
        <taxon>Saccharomycetales</taxon>
        <taxon>Saccharomycetaceae</taxon>
        <taxon>Vanderwaltozyma</taxon>
    </lineage>
</organism>
<dbReference type="HOGENOM" id="CLU_022986_2_0_1"/>
<dbReference type="GO" id="GO:0009249">
    <property type="term" value="P:protein lipoylation"/>
    <property type="evidence" value="ECO:0007669"/>
    <property type="project" value="EnsemblFungi"/>
</dbReference>
<gene>
    <name evidence="6" type="ORF">Kpol_1035p10</name>
</gene>
<dbReference type="OrthoDB" id="201621at2759"/>
<evidence type="ECO:0000256" key="2">
    <source>
        <dbReference type="ARBA" id="ARBA00005085"/>
    </source>
</evidence>
<dbReference type="FunCoup" id="A7TKH6">
    <property type="interactions" value="271"/>
</dbReference>
<dbReference type="GO" id="GO:0005739">
    <property type="term" value="C:mitochondrion"/>
    <property type="evidence" value="ECO:0007669"/>
    <property type="project" value="EnsemblFungi"/>
</dbReference>
<dbReference type="OMA" id="KCAVIGK"/>
<dbReference type="GeneID" id="5545402"/>
<reference evidence="6 7" key="1">
    <citation type="journal article" date="2007" name="Proc. Natl. Acad. Sci. U.S.A.">
        <title>Independent sorting-out of thousands of duplicated gene pairs in two yeast species descended from a whole-genome duplication.</title>
        <authorList>
            <person name="Scannell D.R."/>
            <person name="Frank A.C."/>
            <person name="Conant G.C."/>
            <person name="Byrne K.P."/>
            <person name="Woolfit M."/>
            <person name="Wolfe K.H."/>
        </authorList>
    </citation>
    <scope>NUCLEOTIDE SEQUENCE [LARGE SCALE GENOMIC DNA]</scope>
    <source>
        <strain evidence="7">ATCC 22028 / DSM 70294 / BCRC 21397 / CBS 2163 / NBRC 10782 / NRRL Y-8283 / UCD 57-17</strain>
    </source>
</reference>
<evidence type="ECO:0000313" key="6">
    <source>
        <dbReference type="EMBL" id="EDO17198.1"/>
    </source>
</evidence>
<dbReference type="CDD" id="cd16443">
    <property type="entry name" value="LplA"/>
    <property type="match status" value="1"/>
</dbReference>
<comment type="similarity">
    <text evidence="3">Belongs to the LplA family.</text>
</comment>
<dbReference type="AlphaFoldDB" id="A7TKH6"/>
<sequence>MVMKMNTRTFIDRWLYIEIGRVIGVNMSMCVGIRRLSLVRCRRFSSKPISQSVKSLDDECESLNTMYSDMFTVPGTSKDGISESGSVDELDELNSELNSLYHVGFQVLDSKDLEEMVKSKGRFIIRSLSNDPYYNLALEDYVFRNTPIAVDHESFHSQRLMFYVNDKCAVIGKNQNIWKELYVKELNNNGYDIIRRFSGGGAVIHDLGNVNYSYLTSRDEFKREFFNEKIVHWLLGIDPNLSISLNERGDITYNGYKVSGSAFKIAKGKSYHHGTMLINSELEKFTGLLKPKSTPGIQWKCNSVDSVRSKVANIPLSGTNAFIDICADGFRSHFTKNETSIFYCNESSSINQEIIETMEKLKSHHWKFNNTPSFAIDILNGRYSLEVDKGTITKSNPSHLIGLSFNEFVDHVSKEIDPSILRSLQ</sequence>
<feature type="domain" description="BPL/LPL catalytic" evidence="5">
    <location>
        <begin position="154"/>
        <end position="323"/>
    </location>
</feature>
<dbReference type="InterPro" id="IPR004562">
    <property type="entry name" value="LipoylTrfase_LipoateP_Ligase"/>
</dbReference>
<dbReference type="GO" id="GO:0017118">
    <property type="term" value="F:lipoyltransferase activity"/>
    <property type="evidence" value="ECO:0007669"/>
    <property type="project" value="TreeGrafter"/>
</dbReference>
<protein>
    <recommendedName>
        <fullName evidence="4">Putative lipoate-protein ligase A</fullName>
    </recommendedName>
</protein>
<dbReference type="InterPro" id="IPR004143">
    <property type="entry name" value="BPL_LPL_catalytic"/>
</dbReference>
<dbReference type="PhylomeDB" id="A7TKH6"/>
<dbReference type="UniPathway" id="UPA00537">
    <property type="reaction ID" value="UER00595"/>
</dbReference>
<keyword evidence="7" id="KW-1185">Reference proteome</keyword>
<dbReference type="PROSITE" id="PS51733">
    <property type="entry name" value="BPL_LPL_CATALYTIC"/>
    <property type="match status" value="1"/>
</dbReference>
<dbReference type="SUPFAM" id="SSF55681">
    <property type="entry name" value="Class II aaRS and biotin synthetases"/>
    <property type="match status" value="1"/>
</dbReference>
<name>A7TKH6_VANPO</name>
<dbReference type="KEGG" id="vpo:Kpol_1035p10"/>
<dbReference type="Pfam" id="PF21948">
    <property type="entry name" value="LplA-B_cat"/>
    <property type="match status" value="1"/>
</dbReference>
<evidence type="ECO:0000313" key="7">
    <source>
        <dbReference type="Proteomes" id="UP000000267"/>
    </source>
</evidence>
<evidence type="ECO:0000256" key="4">
    <source>
        <dbReference type="ARBA" id="ARBA00015925"/>
    </source>
</evidence>
<comment type="pathway">
    <text evidence="2">Protein modification; protein lipoylation via exogenous pathway; protein N(6)-(lipoyl)lysine from lipoate: step 2/2.</text>
</comment>
<dbReference type="InterPro" id="IPR045864">
    <property type="entry name" value="aa-tRNA-synth_II/BPL/LPL"/>
</dbReference>
<dbReference type="RefSeq" id="XP_001645056.1">
    <property type="nucleotide sequence ID" value="XM_001645006.1"/>
</dbReference>
<dbReference type="EMBL" id="DS480408">
    <property type="protein sequence ID" value="EDO17198.1"/>
    <property type="molecule type" value="Genomic_DNA"/>
</dbReference>
<comment type="function">
    <text evidence="1">Catalyzes both the ATP-dependent activation of exogenously supplied lipoate to lipoyl-AMP and the transfer of the activated lipoyl onto the lipoyl domains of lipoate-dependent enzymes.</text>
</comment>
<proteinExistence type="inferred from homology"/>
<evidence type="ECO:0000256" key="1">
    <source>
        <dbReference type="ARBA" id="ARBA00003253"/>
    </source>
</evidence>
<dbReference type="Gene3D" id="3.30.930.10">
    <property type="entry name" value="Bira Bifunctional Protein, Domain 2"/>
    <property type="match status" value="1"/>
</dbReference>
<dbReference type="Proteomes" id="UP000000267">
    <property type="component" value="Unassembled WGS sequence"/>
</dbReference>
<dbReference type="PANTHER" id="PTHR12561:SF3">
    <property type="entry name" value="LIPOYLTRANSFERASE 1, MITOCHONDRIAL"/>
    <property type="match status" value="1"/>
</dbReference>
<dbReference type="eggNOG" id="KOG3159">
    <property type="taxonomic scope" value="Eukaryota"/>
</dbReference>